<keyword evidence="2" id="KW-1133">Transmembrane helix</keyword>
<dbReference type="EMBL" id="KQ964249">
    <property type="protein sequence ID" value="KXJ92493.1"/>
    <property type="molecule type" value="Genomic_DNA"/>
</dbReference>
<feature type="transmembrane region" description="Helical" evidence="2">
    <location>
        <begin position="6"/>
        <end position="32"/>
    </location>
</feature>
<name>A0A136J5T1_9PEZI</name>
<protein>
    <submittedName>
        <fullName evidence="3">Uncharacterized protein</fullName>
    </submittedName>
</protein>
<evidence type="ECO:0000256" key="2">
    <source>
        <dbReference type="SAM" id="Phobius"/>
    </source>
</evidence>
<evidence type="ECO:0000313" key="4">
    <source>
        <dbReference type="Proteomes" id="UP000070501"/>
    </source>
</evidence>
<dbReference type="AlphaFoldDB" id="A0A136J5T1"/>
<accession>A0A136J5T1</accession>
<dbReference type="InParanoid" id="A0A136J5T1"/>
<organism evidence="3 4">
    <name type="scientific">Microdochium bolleyi</name>
    <dbReference type="NCBI Taxonomy" id="196109"/>
    <lineage>
        <taxon>Eukaryota</taxon>
        <taxon>Fungi</taxon>
        <taxon>Dikarya</taxon>
        <taxon>Ascomycota</taxon>
        <taxon>Pezizomycotina</taxon>
        <taxon>Sordariomycetes</taxon>
        <taxon>Xylariomycetidae</taxon>
        <taxon>Xylariales</taxon>
        <taxon>Microdochiaceae</taxon>
        <taxon>Microdochium</taxon>
    </lineage>
</organism>
<keyword evidence="2" id="KW-0472">Membrane</keyword>
<feature type="compositionally biased region" description="Polar residues" evidence="1">
    <location>
        <begin position="62"/>
        <end position="80"/>
    </location>
</feature>
<sequence length="147" mass="15684">MEDGFAKSLVIGLVVGIVCVVCILGLILFFSLNWHRLFGVKPLDAHKDWDVEKGRRIKHSRNGSSNSSRTLTGSFWSSRSAVDEKKPLNQWPSPTGSRTSSSGGGGGGRRSSSSAVVPSSPMSPPASPTSPRAAEMRDAKMPGAFLR</sequence>
<evidence type="ECO:0000256" key="1">
    <source>
        <dbReference type="SAM" id="MobiDB-lite"/>
    </source>
</evidence>
<keyword evidence="4" id="KW-1185">Reference proteome</keyword>
<feature type="compositionally biased region" description="Low complexity" evidence="1">
    <location>
        <begin position="92"/>
        <end position="101"/>
    </location>
</feature>
<dbReference type="Proteomes" id="UP000070501">
    <property type="component" value="Unassembled WGS sequence"/>
</dbReference>
<evidence type="ECO:0000313" key="3">
    <source>
        <dbReference type="EMBL" id="KXJ92493.1"/>
    </source>
</evidence>
<reference evidence="4" key="1">
    <citation type="submission" date="2016-02" db="EMBL/GenBank/DDBJ databases">
        <title>Draft genome sequence of Microdochium bolleyi, a fungal endophyte of beachgrass.</title>
        <authorList>
            <consortium name="DOE Joint Genome Institute"/>
            <person name="David A.S."/>
            <person name="May G."/>
            <person name="Haridas S."/>
            <person name="Lim J."/>
            <person name="Wang M."/>
            <person name="Labutti K."/>
            <person name="Lipzen A."/>
            <person name="Barry K."/>
            <person name="Grigoriev I.V."/>
        </authorList>
    </citation>
    <scope>NUCLEOTIDE SEQUENCE [LARGE SCALE GENOMIC DNA]</scope>
    <source>
        <strain evidence="4">J235TASD1</strain>
    </source>
</reference>
<proteinExistence type="predicted"/>
<feature type="region of interest" description="Disordered" evidence="1">
    <location>
        <begin position="49"/>
        <end position="147"/>
    </location>
</feature>
<feature type="compositionally biased region" description="Low complexity" evidence="1">
    <location>
        <begin position="110"/>
        <end position="120"/>
    </location>
</feature>
<gene>
    <name evidence="3" type="ORF">Micbo1qcDRAFT_203981</name>
</gene>
<keyword evidence="2" id="KW-0812">Transmembrane</keyword>